<organism evidence="1 2">
    <name type="scientific">Georgenia subflava</name>
    <dbReference type="NCBI Taxonomy" id="1622177"/>
    <lineage>
        <taxon>Bacteria</taxon>
        <taxon>Bacillati</taxon>
        <taxon>Actinomycetota</taxon>
        <taxon>Actinomycetes</taxon>
        <taxon>Micrococcales</taxon>
        <taxon>Bogoriellaceae</taxon>
        <taxon>Georgenia</taxon>
    </lineage>
</organism>
<proteinExistence type="predicted"/>
<protein>
    <submittedName>
        <fullName evidence="1">Uncharacterized protein</fullName>
    </submittedName>
</protein>
<evidence type="ECO:0000313" key="2">
    <source>
        <dbReference type="Proteomes" id="UP000437709"/>
    </source>
</evidence>
<name>A0A6N7EGV5_9MICO</name>
<accession>A0A6N7EGV5</accession>
<sequence>MMSIRPFNDAPIACTLPTITEAKAQVEKWRAFDADYALSSELTDAQVTIHYAKDEDSIRRLRDLVAVERQCCAFVDWSIDEDHDDLRLIARGTPDQLAALNVR</sequence>
<evidence type="ECO:0000313" key="1">
    <source>
        <dbReference type="EMBL" id="MPV35927.1"/>
    </source>
</evidence>
<comment type="caution">
    <text evidence="1">The sequence shown here is derived from an EMBL/GenBank/DDBJ whole genome shotgun (WGS) entry which is preliminary data.</text>
</comment>
<dbReference type="EMBL" id="WHPC01000005">
    <property type="protein sequence ID" value="MPV35927.1"/>
    <property type="molecule type" value="Genomic_DNA"/>
</dbReference>
<dbReference type="RefSeq" id="WP_152193285.1">
    <property type="nucleotide sequence ID" value="NZ_VUKD01000001.1"/>
</dbReference>
<dbReference type="Proteomes" id="UP000437709">
    <property type="component" value="Unassembled WGS sequence"/>
</dbReference>
<dbReference type="OrthoDB" id="5078066at2"/>
<keyword evidence="2" id="KW-1185">Reference proteome</keyword>
<dbReference type="AlphaFoldDB" id="A0A6N7EGV5"/>
<gene>
    <name evidence="1" type="ORF">GB881_02480</name>
</gene>
<reference evidence="1 2" key="1">
    <citation type="submission" date="2019-10" db="EMBL/GenBank/DDBJ databases">
        <title>Georgenia wutianyii sp. nov. and Georgenia yuyongxinii sp. nov. isolated from plateau pika (Ochotona curzoniae) in the Qinghai-Tibet plateau of China.</title>
        <authorList>
            <person name="Tian Z."/>
        </authorList>
    </citation>
    <scope>NUCLEOTIDE SEQUENCE [LARGE SCALE GENOMIC DNA]</scope>
    <source>
        <strain evidence="1 2">JCM 19765</strain>
    </source>
</reference>